<dbReference type="OrthoDB" id="7820209at2"/>
<dbReference type="Proteomes" id="UP000187735">
    <property type="component" value="Chromosome"/>
</dbReference>
<protein>
    <submittedName>
        <fullName evidence="1">Uncharacterized protein</fullName>
    </submittedName>
</protein>
<sequence>MAGNARPDQMVERWLAHALKLTKTELSTWCSYGRSLGVLSQLTEDQVEAILNTDAGLDRHTRVQYFLTSGQLSFFESNAERYDTAVNAILYGKFSLPINGRIGHSLVDILSFVFATHRIGQVFESRSDMPVIRLASRYSNSPEEAMQRLQKIQTPTFPTALKIQNIRDVFVTAAQHSGEYWATSLEPWKLVVNAIEKEFPDAWSCICLVCVAAGIYSRDDRGLCGENLFDDSISLCERTRFARTKSGAPVWWKQQLEIATEPHQQMIALLLFFTWAGPETLKRLLPLADELVTALDDDDWQRLFVGIRRCKLGLPTNTVSLSETDLAYGCSLRCALAVSTRLDDAGKLIVNSKVFADYLGNDVNANLFSGNVATKLFQKGKATADETAMKLKAVYCRGAHFVSLPSGRGRDLAPLSPELANEILDNVEDYPSSVVRFASDQMRRAIDSAVVPLADVADSNGWFDEE</sequence>
<evidence type="ECO:0000313" key="2">
    <source>
        <dbReference type="Proteomes" id="UP000187735"/>
    </source>
</evidence>
<dbReference type="KEGG" id="fmr:Fuma_02615"/>
<dbReference type="EMBL" id="CP017641">
    <property type="protein sequence ID" value="APZ93002.1"/>
    <property type="molecule type" value="Genomic_DNA"/>
</dbReference>
<gene>
    <name evidence="1" type="ORF">Fuma_02615</name>
</gene>
<accession>A0A1P8WG21</accession>
<dbReference type="RefSeq" id="WP_145944146.1">
    <property type="nucleotide sequence ID" value="NZ_CP017641.1"/>
</dbReference>
<dbReference type="AlphaFoldDB" id="A0A1P8WG21"/>
<evidence type="ECO:0000313" key="1">
    <source>
        <dbReference type="EMBL" id="APZ93002.1"/>
    </source>
</evidence>
<reference evidence="1 2" key="1">
    <citation type="journal article" date="2016" name="Front. Microbiol.">
        <title>Fuerstia marisgermanicae gen. nov., sp. nov., an Unusual Member of the Phylum Planctomycetes from the German Wadden Sea.</title>
        <authorList>
            <person name="Kohn T."/>
            <person name="Heuer A."/>
            <person name="Jogler M."/>
            <person name="Vollmers J."/>
            <person name="Boedeker C."/>
            <person name="Bunk B."/>
            <person name="Rast P."/>
            <person name="Borchert D."/>
            <person name="Glockner I."/>
            <person name="Freese H.M."/>
            <person name="Klenk H.P."/>
            <person name="Overmann J."/>
            <person name="Kaster A.K."/>
            <person name="Rohde M."/>
            <person name="Wiegand S."/>
            <person name="Jogler C."/>
        </authorList>
    </citation>
    <scope>NUCLEOTIDE SEQUENCE [LARGE SCALE GENOMIC DNA]</scope>
    <source>
        <strain evidence="1 2">NH11</strain>
    </source>
</reference>
<proteinExistence type="predicted"/>
<organism evidence="1 2">
    <name type="scientific">Fuerstiella marisgermanici</name>
    <dbReference type="NCBI Taxonomy" id="1891926"/>
    <lineage>
        <taxon>Bacteria</taxon>
        <taxon>Pseudomonadati</taxon>
        <taxon>Planctomycetota</taxon>
        <taxon>Planctomycetia</taxon>
        <taxon>Planctomycetales</taxon>
        <taxon>Planctomycetaceae</taxon>
        <taxon>Fuerstiella</taxon>
    </lineage>
</organism>
<keyword evidence="2" id="KW-1185">Reference proteome</keyword>
<name>A0A1P8WG21_9PLAN</name>